<proteinExistence type="predicted"/>
<organism evidence="3 4">
    <name type="scientific">Pseudoduganella violacea</name>
    <dbReference type="NCBI Taxonomy" id="1715466"/>
    <lineage>
        <taxon>Bacteria</taxon>
        <taxon>Pseudomonadati</taxon>
        <taxon>Pseudomonadota</taxon>
        <taxon>Betaproteobacteria</taxon>
        <taxon>Burkholderiales</taxon>
        <taxon>Oxalobacteraceae</taxon>
        <taxon>Telluria group</taxon>
        <taxon>Pseudoduganella</taxon>
    </lineage>
</organism>
<feature type="region of interest" description="Disordered" evidence="1">
    <location>
        <begin position="151"/>
        <end position="219"/>
    </location>
</feature>
<keyword evidence="4" id="KW-1185">Reference proteome</keyword>
<accession>A0A7W5BCT0</accession>
<evidence type="ECO:0000259" key="2">
    <source>
        <dbReference type="Pfam" id="PF09361"/>
    </source>
</evidence>
<evidence type="ECO:0000256" key="1">
    <source>
        <dbReference type="SAM" id="MobiDB-lite"/>
    </source>
</evidence>
<evidence type="ECO:0000313" key="3">
    <source>
        <dbReference type="EMBL" id="MBB3120744.1"/>
    </source>
</evidence>
<dbReference type="Pfam" id="PF09361">
    <property type="entry name" value="Phasin_2"/>
    <property type="match status" value="1"/>
</dbReference>
<sequence>MNEQVAFFNDMSKTLMQSAQECQSIGLQMAQSMLEESAEVGRNMFCAQKPADLFSMTAARIEPFSDKLCSYNQEISRVAADGQVRLVRVVEQHSAGTARAAKALADEVARIASEETGKALRKQQDALSRIADPIDEMADTVVRRTREAMGEAMEMSEADGKERQPRHDGERGGQAGEKAGQAVDKAVQAGEKTLQAGERIAQVASGQGGGSRHGARHDA</sequence>
<protein>
    <recommendedName>
        <fullName evidence="2">Phasin domain-containing protein</fullName>
    </recommendedName>
</protein>
<evidence type="ECO:0000313" key="4">
    <source>
        <dbReference type="Proteomes" id="UP000541535"/>
    </source>
</evidence>
<name>A0A7W5BCT0_9BURK</name>
<dbReference type="AlphaFoldDB" id="A0A7W5BCT0"/>
<feature type="domain" description="Phasin" evidence="2">
    <location>
        <begin position="3"/>
        <end position="92"/>
    </location>
</feature>
<dbReference type="RefSeq" id="WP_183442509.1">
    <property type="nucleotide sequence ID" value="NZ_JACHXD010000011.1"/>
</dbReference>
<dbReference type="EMBL" id="JACHXD010000011">
    <property type="protein sequence ID" value="MBB3120744.1"/>
    <property type="molecule type" value="Genomic_DNA"/>
</dbReference>
<comment type="caution">
    <text evidence="3">The sequence shown here is derived from an EMBL/GenBank/DDBJ whole genome shotgun (WGS) entry which is preliminary data.</text>
</comment>
<gene>
    <name evidence="3" type="ORF">FHS03_003814</name>
</gene>
<feature type="compositionally biased region" description="Basic and acidic residues" evidence="1">
    <location>
        <begin position="158"/>
        <end position="171"/>
    </location>
</feature>
<dbReference type="InterPro" id="IPR018968">
    <property type="entry name" value="Phasin"/>
</dbReference>
<dbReference type="Proteomes" id="UP000541535">
    <property type="component" value="Unassembled WGS sequence"/>
</dbReference>
<reference evidence="3 4" key="1">
    <citation type="submission" date="2020-08" db="EMBL/GenBank/DDBJ databases">
        <title>Genomic Encyclopedia of Type Strains, Phase III (KMG-III): the genomes of soil and plant-associated and newly described type strains.</title>
        <authorList>
            <person name="Whitman W."/>
        </authorList>
    </citation>
    <scope>NUCLEOTIDE SEQUENCE [LARGE SCALE GENOMIC DNA]</scope>
    <source>
        <strain evidence="3 4">CECT 8897</strain>
    </source>
</reference>